<organism evidence="7 8">
    <name type="scientific">Romboutsia timonensis</name>
    <dbReference type="NCBI Taxonomy" id="1776391"/>
    <lineage>
        <taxon>Bacteria</taxon>
        <taxon>Bacillati</taxon>
        <taxon>Bacillota</taxon>
        <taxon>Clostridia</taxon>
        <taxon>Peptostreptococcales</taxon>
        <taxon>Peptostreptococcaceae</taxon>
        <taxon>Romboutsia</taxon>
    </lineage>
</organism>
<feature type="domain" description="Penicillin-binding protein transpeptidase" evidence="5">
    <location>
        <begin position="251"/>
        <end position="550"/>
    </location>
</feature>
<comment type="similarity">
    <text evidence="2">Belongs to the transpeptidase family.</text>
</comment>
<dbReference type="PANTHER" id="PTHR30627:SF24">
    <property type="entry name" value="PENICILLIN-BINDING PROTEIN 4B"/>
    <property type="match status" value="1"/>
</dbReference>
<dbReference type="GO" id="GO:0005886">
    <property type="term" value="C:plasma membrane"/>
    <property type="evidence" value="ECO:0007669"/>
    <property type="project" value="TreeGrafter"/>
</dbReference>
<evidence type="ECO:0000313" key="7">
    <source>
        <dbReference type="EMBL" id="HJG97364.1"/>
    </source>
</evidence>
<evidence type="ECO:0000256" key="4">
    <source>
        <dbReference type="SAM" id="Phobius"/>
    </source>
</evidence>
<dbReference type="Gene3D" id="3.40.710.10">
    <property type="entry name" value="DD-peptidase/beta-lactamase superfamily"/>
    <property type="match status" value="1"/>
</dbReference>
<evidence type="ECO:0000256" key="2">
    <source>
        <dbReference type="ARBA" id="ARBA00007171"/>
    </source>
</evidence>
<dbReference type="GO" id="GO:0071555">
    <property type="term" value="P:cell wall organization"/>
    <property type="evidence" value="ECO:0007669"/>
    <property type="project" value="TreeGrafter"/>
</dbReference>
<dbReference type="GO" id="GO:0008658">
    <property type="term" value="F:penicillin binding"/>
    <property type="evidence" value="ECO:0007669"/>
    <property type="project" value="InterPro"/>
</dbReference>
<keyword evidence="4" id="KW-0812">Transmembrane</keyword>
<accession>A0A921N3A7</accession>
<reference evidence="7" key="2">
    <citation type="submission" date="2021-09" db="EMBL/GenBank/DDBJ databases">
        <authorList>
            <person name="Gilroy R."/>
        </authorList>
    </citation>
    <scope>NUCLEOTIDE SEQUENCE</scope>
    <source>
        <strain evidence="7">1277</strain>
    </source>
</reference>
<reference evidence="7" key="1">
    <citation type="journal article" date="2021" name="PeerJ">
        <title>Extensive microbial diversity within the chicken gut microbiome revealed by metagenomics and culture.</title>
        <authorList>
            <person name="Gilroy R."/>
            <person name="Ravi A."/>
            <person name="Getino M."/>
            <person name="Pursley I."/>
            <person name="Horton D.L."/>
            <person name="Alikhan N.F."/>
            <person name="Baker D."/>
            <person name="Gharbi K."/>
            <person name="Hall N."/>
            <person name="Watson M."/>
            <person name="Adriaenssens E.M."/>
            <person name="Foster-Nyarko E."/>
            <person name="Jarju S."/>
            <person name="Secka A."/>
            <person name="Antonio M."/>
            <person name="Oren A."/>
            <person name="Chaudhuri R.R."/>
            <person name="La Ragione R."/>
            <person name="Hildebrand F."/>
            <person name="Pallen M.J."/>
        </authorList>
    </citation>
    <scope>NUCLEOTIDE SEQUENCE</scope>
    <source>
        <strain evidence="7">1277</strain>
    </source>
</reference>
<evidence type="ECO:0000256" key="1">
    <source>
        <dbReference type="ARBA" id="ARBA00004370"/>
    </source>
</evidence>
<dbReference type="AlphaFoldDB" id="A0A921N3A7"/>
<comment type="subcellular location">
    <subcellularLocation>
        <location evidence="1">Membrane</location>
    </subcellularLocation>
</comment>
<sequence length="559" mass="62992">MSRKTILPKQIIRRAYSIFYFFIVGYLVLVYKIIDIQIIDSDFYQEKIDNQNTRKIELNSGRGTIYDRNKNPLTDTKLSKIIVVPKSQILNDSETKNLINKVIKNENGELKTDIEYTVLDSVVEIEITSIDYNLEKKLKEKNVTIEDKKLRYSSDGILSHTIGYISSADKIGKYGIEKDMEKILNNSHEEYISVFKAGQAGNEGNKNVGILKGSIKTINQSDDDKHIKLTIDKEIQSIVEETVDREENPSAVVISDVNTGEILAISSRPNFDQYNLSKYINSKDGETMNRAIQVNYPIGSIFKIVVLYAAFENKIIDENYTYECSGSIAIGDNNEVLNCNNLDGHGHQTLKDAFSNSCNPAFLDIALKVGKEEIIEAAKKLHMEEKVDIGLEEEKFEIIPKDISIRNLAIGQGSMEFTPIQVNQMTQIIANNGTYKPLYLYDSILDSNQNIIKTFKSNKTEDIISPYSLTKIKELMKNVSKEGTGKELNDLPDGCGVKTGTAQSTVDGVKVNHSWITGFYPENEPKYAITVLVEGNKNGNKHSLPIFKEICMKINNKIK</sequence>
<dbReference type="Pfam" id="PF00905">
    <property type="entry name" value="Transpeptidase"/>
    <property type="match status" value="1"/>
</dbReference>
<dbReference type="PANTHER" id="PTHR30627">
    <property type="entry name" value="PEPTIDOGLYCAN D,D-TRANSPEPTIDASE"/>
    <property type="match status" value="1"/>
</dbReference>
<dbReference type="SUPFAM" id="SSF56601">
    <property type="entry name" value="beta-lactamase/transpeptidase-like"/>
    <property type="match status" value="1"/>
</dbReference>
<dbReference type="Proteomes" id="UP000776700">
    <property type="component" value="Unassembled WGS sequence"/>
</dbReference>
<protein>
    <submittedName>
        <fullName evidence="7">Penicillin-binding protein 2</fullName>
    </submittedName>
</protein>
<comment type="caution">
    <text evidence="7">The sequence shown here is derived from an EMBL/GenBank/DDBJ whole genome shotgun (WGS) entry which is preliminary data.</text>
</comment>
<feature type="transmembrane region" description="Helical" evidence="4">
    <location>
        <begin position="12"/>
        <end position="34"/>
    </location>
</feature>
<dbReference type="Pfam" id="PF03717">
    <property type="entry name" value="PBP_dimer"/>
    <property type="match status" value="1"/>
</dbReference>
<gene>
    <name evidence="7" type="ORF">K8V90_09705</name>
</gene>
<dbReference type="GO" id="GO:0071972">
    <property type="term" value="F:peptidoglycan L,D-transpeptidase activity"/>
    <property type="evidence" value="ECO:0007669"/>
    <property type="project" value="TreeGrafter"/>
</dbReference>
<dbReference type="Gene3D" id="3.90.1310.10">
    <property type="entry name" value="Penicillin-binding protein 2a (Domain 2)"/>
    <property type="match status" value="1"/>
</dbReference>
<evidence type="ECO:0000259" key="5">
    <source>
        <dbReference type="Pfam" id="PF00905"/>
    </source>
</evidence>
<evidence type="ECO:0000313" key="8">
    <source>
        <dbReference type="Proteomes" id="UP000776700"/>
    </source>
</evidence>
<keyword evidence="3 4" id="KW-0472">Membrane</keyword>
<dbReference type="SUPFAM" id="SSF56519">
    <property type="entry name" value="Penicillin binding protein dimerisation domain"/>
    <property type="match status" value="1"/>
</dbReference>
<evidence type="ECO:0000259" key="6">
    <source>
        <dbReference type="Pfam" id="PF03717"/>
    </source>
</evidence>
<dbReference type="InterPro" id="IPR050515">
    <property type="entry name" value="Beta-lactam/transpept"/>
</dbReference>
<keyword evidence="4" id="KW-1133">Transmembrane helix</keyword>
<name>A0A921N3A7_9FIRM</name>
<dbReference type="InterPro" id="IPR036138">
    <property type="entry name" value="PBP_dimer_sf"/>
</dbReference>
<proteinExistence type="inferred from homology"/>
<dbReference type="InterPro" id="IPR005311">
    <property type="entry name" value="PBP_dimer"/>
</dbReference>
<dbReference type="InterPro" id="IPR012338">
    <property type="entry name" value="Beta-lactam/transpept-like"/>
</dbReference>
<feature type="domain" description="Penicillin-binding protein dimerisation" evidence="6">
    <location>
        <begin position="59"/>
        <end position="187"/>
    </location>
</feature>
<dbReference type="InterPro" id="IPR001460">
    <property type="entry name" value="PCN-bd_Tpept"/>
</dbReference>
<dbReference type="EMBL" id="DYUB01000305">
    <property type="protein sequence ID" value="HJG97364.1"/>
    <property type="molecule type" value="Genomic_DNA"/>
</dbReference>
<evidence type="ECO:0000256" key="3">
    <source>
        <dbReference type="ARBA" id="ARBA00023136"/>
    </source>
</evidence>